<dbReference type="PANTHER" id="PTHR18952">
    <property type="entry name" value="CARBONIC ANHYDRASE"/>
    <property type="match status" value="1"/>
</dbReference>
<evidence type="ECO:0000313" key="4">
    <source>
        <dbReference type="Proteomes" id="UP000271098"/>
    </source>
</evidence>
<dbReference type="InterPro" id="IPR023561">
    <property type="entry name" value="Carbonic_anhydrase_a-class"/>
</dbReference>
<organism evidence="5">
    <name type="scientific">Gongylonema pulchrum</name>
    <dbReference type="NCBI Taxonomy" id="637853"/>
    <lineage>
        <taxon>Eukaryota</taxon>
        <taxon>Metazoa</taxon>
        <taxon>Ecdysozoa</taxon>
        <taxon>Nematoda</taxon>
        <taxon>Chromadorea</taxon>
        <taxon>Rhabditida</taxon>
        <taxon>Spirurina</taxon>
        <taxon>Spiruromorpha</taxon>
        <taxon>Spiruroidea</taxon>
        <taxon>Gongylonematidae</taxon>
        <taxon>Gongylonema</taxon>
    </lineage>
</organism>
<dbReference type="AlphaFoldDB" id="A0A183F1F2"/>
<dbReference type="InterPro" id="IPR036398">
    <property type="entry name" value="CA_dom_sf"/>
</dbReference>
<dbReference type="Gene3D" id="3.10.200.10">
    <property type="entry name" value="Alpha carbonic anhydrase"/>
    <property type="match status" value="1"/>
</dbReference>
<dbReference type="SUPFAM" id="SSF51069">
    <property type="entry name" value="Carbonic anhydrase"/>
    <property type="match status" value="1"/>
</dbReference>
<dbReference type="InterPro" id="IPR001148">
    <property type="entry name" value="CA_dom"/>
</dbReference>
<proteinExistence type="inferred from homology"/>
<dbReference type="GO" id="GO:0008270">
    <property type="term" value="F:zinc ion binding"/>
    <property type="evidence" value="ECO:0007669"/>
    <property type="project" value="InterPro"/>
</dbReference>
<dbReference type="PROSITE" id="PS51144">
    <property type="entry name" value="ALPHA_CA_2"/>
    <property type="match status" value="1"/>
</dbReference>
<dbReference type="GO" id="GO:0006730">
    <property type="term" value="P:one-carbon metabolic process"/>
    <property type="evidence" value="ECO:0007669"/>
    <property type="project" value="TreeGrafter"/>
</dbReference>
<dbReference type="Proteomes" id="UP000271098">
    <property type="component" value="Unassembled WGS sequence"/>
</dbReference>
<evidence type="ECO:0000313" key="5">
    <source>
        <dbReference type="WBParaSite" id="GPUH_0002707301-mRNA-1"/>
    </source>
</evidence>
<evidence type="ECO:0000259" key="2">
    <source>
        <dbReference type="PROSITE" id="PS51144"/>
    </source>
</evidence>
<protein>
    <submittedName>
        <fullName evidence="5">Alpha-carbonic anhydrase domain-containing protein</fullName>
    </submittedName>
</protein>
<accession>A0A183F1F2</accession>
<dbReference type="PANTHER" id="PTHR18952:SF258">
    <property type="entry name" value="CARBONIC ANHYDRASE-LIKE PROTEIN 1-RELATED"/>
    <property type="match status" value="1"/>
</dbReference>
<sequence length="138" mass="15898">MFDESVLISEKRITISSLKVWKLFASSADYITYEGSMTSPGCYETVTWIILNHPLQISTKDLKKWRKLQRTSVEEKEPQYVAPNFRPLQLSYGRLIRTNIIIKKVEKVAKDECGRKGTSVRCAQLQTTPTLLWTADQN</sequence>
<evidence type="ECO:0000256" key="1">
    <source>
        <dbReference type="ARBA" id="ARBA00010718"/>
    </source>
</evidence>
<evidence type="ECO:0000313" key="3">
    <source>
        <dbReference type="EMBL" id="VDN49859.1"/>
    </source>
</evidence>
<dbReference type="GO" id="GO:0004089">
    <property type="term" value="F:carbonate dehydratase activity"/>
    <property type="evidence" value="ECO:0007669"/>
    <property type="project" value="InterPro"/>
</dbReference>
<name>A0A183F1F2_9BILA</name>
<comment type="similarity">
    <text evidence="1">Belongs to the alpha-carbonic anhydrase family.</text>
</comment>
<dbReference type="WBParaSite" id="GPUH_0002707301-mRNA-1">
    <property type="protein sequence ID" value="GPUH_0002707301-mRNA-1"/>
    <property type="gene ID" value="GPUH_0002707301"/>
</dbReference>
<gene>
    <name evidence="3" type="ORF">GPUH_LOCUS27043</name>
</gene>
<feature type="domain" description="Alpha-carbonic anhydrase" evidence="2">
    <location>
        <begin position="1"/>
        <end position="100"/>
    </location>
</feature>
<dbReference type="Pfam" id="PF00194">
    <property type="entry name" value="Carb_anhydrase"/>
    <property type="match status" value="1"/>
</dbReference>
<dbReference type="EMBL" id="UYRT01117691">
    <property type="protein sequence ID" value="VDN49859.1"/>
    <property type="molecule type" value="Genomic_DNA"/>
</dbReference>
<reference evidence="5" key="1">
    <citation type="submission" date="2016-06" db="UniProtKB">
        <authorList>
            <consortium name="WormBaseParasite"/>
        </authorList>
    </citation>
    <scope>IDENTIFICATION</scope>
</reference>
<dbReference type="OrthoDB" id="5978072at2759"/>
<keyword evidence="4" id="KW-1185">Reference proteome</keyword>
<reference evidence="3 4" key="2">
    <citation type="submission" date="2018-11" db="EMBL/GenBank/DDBJ databases">
        <authorList>
            <consortium name="Pathogen Informatics"/>
        </authorList>
    </citation>
    <scope>NUCLEOTIDE SEQUENCE [LARGE SCALE GENOMIC DNA]</scope>
</reference>